<evidence type="ECO:0000256" key="4">
    <source>
        <dbReference type="ARBA" id="ARBA00022679"/>
    </source>
</evidence>
<dbReference type="GO" id="GO:0006364">
    <property type="term" value="P:rRNA processing"/>
    <property type="evidence" value="ECO:0007669"/>
    <property type="project" value="UniProtKB-KW"/>
</dbReference>
<sequence length="334" mass="36656">MNPALETLMLVFSGEEALPVPDRALFLGAEPHPDLANWPQVIGYQPFKPKATEWDNAGLSRIESPAGKWPLVMLLPGKSKDETLAWFAIARNHLEPGGMIVAAMPNTAGAGRFEKELSKAAGNIHSVQKNKCRAFYATIDDRCNPAIFENWNSLIGRQTIANTHFTVEAGVFSSGHVDAGSEFLAQHLPAHLRGKVADLGAGWGYLTHELLERCPKVESVDLFEADSRALDCARTNLRKFSQPIGYHWHDVSTGISGEYDVILSNPPFHTGQATDVDLGRAFLTVATSALKRSGKLLLVANRQLPYEAVLQSSGLAWRKVAENETFKLLFADKR</sequence>
<evidence type="ECO:0000313" key="8">
    <source>
        <dbReference type="Proteomes" id="UP000603141"/>
    </source>
</evidence>
<dbReference type="GO" id="GO:0008170">
    <property type="term" value="F:N-methyltransferase activity"/>
    <property type="evidence" value="ECO:0007669"/>
    <property type="project" value="UniProtKB-ARBA"/>
</dbReference>
<keyword evidence="5" id="KW-0949">S-adenosyl-L-methionine</keyword>
<dbReference type="PANTHER" id="PTHR47816">
    <property type="entry name" value="RIBOSOMAL RNA SMALL SUBUNIT METHYLTRANSFERASE C"/>
    <property type="match status" value="1"/>
</dbReference>
<accession>A0A934SCE1</accession>
<feature type="domain" description="Methyltransferase small" evidence="6">
    <location>
        <begin position="164"/>
        <end position="329"/>
    </location>
</feature>
<dbReference type="GO" id="GO:0008757">
    <property type="term" value="F:S-adenosylmethionine-dependent methyltransferase activity"/>
    <property type="evidence" value="ECO:0007669"/>
    <property type="project" value="InterPro"/>
</dbReference>
<dbReference type="Gene3D" id="3.40.50.150">
    <property type="entry name" value="Vaccinia Virus protein VP39"/>
    <property type="match status" value="2"/>
</dbReference>
<dbReference type="GO" id="GO:0032259">
    <property type="term" value="P:methylation"/>
    <property type="evidence" value="ECO:0007669"/>
    <property type="project" value="UniProtKB-KW"/>
</dbReference>
<dbReference type="Pfam" id="PF05175">
    <property type="entry name" value="MTS"/>
    <property type="match status" value="1"/>
</dbReference>
<dbReference type="CDD" id="cd02440">
    <property type="entry name" value="AdoMet_MTases"/>
    <property type="match status" value="1"/>
</dbReference>
<dbReference type="PANTHER" id="PTHR47816:SF4">
    <property type="entry name" value="RIBOSOMAL RNA SMALL SUBUNIT METHYLTRANSFERASE C"/>
    <property type="match status" value="1"/>
</dbReference>
<organism evidence="7 8">
    <name type="scientific">Luteolibacter pohnpeiensis</name>
    <dbReference type="NCBI Taxonomy" id="454153"/>
    <lineage>
        <taxon>Bacteria</taxon>
        <taxon>Pseudomonadati</taxon>
        <taxon>Verrucomicrobiota</taxon>
        <taxon>Verrucomicrobiia</taxon>
        <taxon>Verrucomicrobiales</taxon>
        <taxon>Verrucomicrobiaceae</taxon>
        <taxon>Luteolibacter</taxon>
    </lineage>
</organism>
<dbReference type="EMBL" id="JAENIJ010000013">
    <property type="protein sequence ID" value="MBK1882693.1"/>
    <property type="molecule type" value="Genomic_DNA"/>
</dbReference>
<dbReference type="InterPro" id="IPR046977">
    <property type="entry name" value="RsmC/RlmG"/>
</dbReference>
<keyword evidence="3 7" id="KW-0489">Methyltransferase</keyword>
<dbReference type="AlphaFoldDB" id="A0A934SCE1"/>
<keyword evidence="2" id="KW-0698">rRNA processing</keyword>
<keyword evidence="1" id="KW-0963">Cytoplasm</keyword>
<evidence type="ECO:0000259" key="6">
    <source>
        <dbReference type="Pfam" id="PF05175"/>
    </source>
</evidence>
<evidence type="ECO:0000256" key="2">
    <source>
        <dbReference type="ARBA" id="ARBA00022552"/>
    </source>
</evidence>
<dbReference type="GO" id="GO:0003676">
    <property type="term" value="F:nucleic acid binding"/>
    <property type="evidence" value="ECO:0007669"/>
    <property type="project" value="InterPro"/>
</dbReference>
<keyword evidence="8" id="KW-1185">Reference proteome</keyword>
<dbReference type="PROSITE" id="PS00092">
    <property type="entry name" value="N6_MTASE"/>
    <property type="match status" value="1"/>
</dbReference>
<dbReference type="InterPro" id="IPR029063">
    <property type="entry name" value="SAM-dependent_MTases_sf"/>
</dbReference>
<proteinExistence type="predicted"/>
<protein>
    <submittedName>
        <fullName evidence="7">Class I SAM-dependent methyltransferase</fullName>
    </submittedName>
</protein>
<evidence type="ECO:0000256" key="5">
    <source>
        <dbReference type="ARBA" id="ARBA00022691"/>
    </source>
</evidence>
<dbReference type="SUPFAM" id="SSF53335">
    <property type="entry name" value="S-adenosyl-L-methionine-dependent methyltransferases"/>
    <property type="match status" value="1"/>
</dbReference>
<name>A0A934SCE1_9BACT</name>
<dbReference type="Proteomes" id="UP000603141">
    <property type="component" value="Unassembled WGS sequence"/>
</dbReference>
<dbReference type="InterPro" id="IPR007848">
    <property type="entry name" value="Small_mtfrase_dom"/>
</dbReference>
<evidence type="ECO:0000256" key="3">
    <source>
        <dbReference type="ARBA" id="ARBA00022603"/>
    </source>
</evidence>
<gene>
    <name evidence="7" type="ORF">JIN85_09710</name>
</gene>
<dbReference type="InterPro" id="IPR002052">
    <property type="entry name" value="DNA_methylase_N6_adenine_CS"/>
</dbReference>
<reference evidence="7" key="1">
    <citation type="submission" date="2021-01" db="EMBL/GenBank/DDBJ databases">
        <title>Modified the classification status of verrucomicrobia.</title>
        <authorList>
            <person name="Feng X."/>
        </authorList>
    </citation>
    <scope>NUCLEOTIDE SEQUENCE</scope>
    <source>
        <strain evidence="7">KCTC 22041</strain>
    </source>
</reference>
<evidence type="ECO:0000313" key="7">
    <source>
        <dbReference type="EMBL" id="MBK1882693.1"/>
    </source>
</evidence>
<keyword evidence="4" id="KW-0808">Transferase</keyword>
<evidence type="ECO:0000256" key="1">
    <source>
        <dbReference type="ARBA" id="ARBA00022490"/>
    </source>
</evidence>
<comment type="caution">
    <text evidence="7">The sequence shown here is derived from an EMBL/GenBank/DDBJ whole genome shotgun (WGS) entry which is preliminary data.</text>
</comment>
<dbReference type="RefSeq" id="WP_200270088.1">
    <property type="nucleotide sequence ID" value="NZ_JAENIJ010000013.1"/>
</dbReference>